<dbReference type="Proteomes" id="UP000467322">
    <property type="component" value="Unassembled WGS sequence"/>
</dbReference>
<protein>
    <submittedName>
        <fullName evidence="1">DUF2793 domain-containing protein</fullName>
    </submittedName>
</protein>
<name>A0A845M6T6_9RHOB</name>
<proteinExistence type="predicted"/>
<evidence type="ECO:0000313" key="1">
    <source>
        <dbReference type="EMBL" id="MZR12164.1"/>
    </source>
</evidence>
<sequence length="339" mass="34412">MRTRPFPPDGGPMTQASPRLALPFLQPAQAQKHVTHNEALRRLDTIVQLGLDTMGTTTPPGTPADGESHAIGAGATGDWAGHDGEVATWLDAAWDFVTPQAGWLATRTGDTDVFVHDGTGWVRATATVEFDNLAGVGVNAVANATNRLTSAAPATLLTHDGAGHQLKINKAGVADTASLLFQTDWSGRAEMGLAGNDAFSIKVSADGSSWDEVMNVGPGDAVVTTASMVGTVTATPGPGSAVIENGTGATGRYTKLADGTLICDVAAFATASGAPATWTLPAAFADAGFTVTATVLGGTPCVVTVSGQTAASVDVESFNLTGADTVTPDVNLVAVGRWT</sequence>
<dbReference type="InterPro" id="IPR021251">
    <property type="entry name" value="DUF2793"/>
</dbReference>
<evidence type="ECO:0000313" key="2">
    <source>
        <dbReference type="Proteomes" id="UP000467322"/>
    </source>
</evidence>
<dbReference type="AlphaFoldDB" id="A0A845M6T6"/>
<gene>
    <name evidence="1" type="ORF">GQE99_03910</name>
</gene>
<comment type="caution">
    <text evidence="1">The sequence shown here is derived from an EMBL/GenBank/DDBJ whole genome shotgun (WGS) entry which is preliminary data.</text>
</comment>
<dbReference type="EMBL" id="WTUX01000006">
    <property type="protein sequence ID" value="MZR12164.1"/>
    <property type="molecule type" value="Genomic_DNA"/>
</dbReference>
<dbReference type="Pfam" id="PF10983">
    <property type="entry name" value="DUF2793"/>
    <property type="match status" value="1"/>
</dbReference>
<keyword evidence="2" id="KW-1185">Reference proteome</keyword>
<organism evidence="1 2">
    <name type="scientific">Maritimibacter harenae</name>
    <dbReference type="NCBI Taxonomy" id="2606218"/>
    <lineage>
        <taxon>Bacteria</taxon>
        <taxon>Pseudomonadati</taxon>
        <taxon>Pseudomonadota</taxon>
        <taxon>Alphaproteobacteria</taxon>
        <taxon>Rhodobacterales</taxon>
        <taxon>Roseobacteraceae</taxon>
        <taxon>Maritimibacter</taxon>
    </lineage>
</organism>
<reference evidence="1 2" key="1">
    <citation type="submission" date="2019-12" db="EMBL/GenBank/DDBJ databases">
        <title>Maritimibacter sp. nov. sp. isolated from sea sand.</title>
        <authorList>
            <person name="Kim J."/>
            <person name="Jeong S.E."/>
            <person name="Jung H.S."/>
            <person name="Jeon C.O."/>
        </authorList>
    </citation>
    <scope>NUCLEOTIDE SEQUENCE [LARGE SCALE GENOMIC DNA]</scope>
    <source>
        <strain evidence="1 2">DP07</strain>
    </source>
</reference>
<accession>A0A845M6T6</accession>